<dbReference type="STRING" id="631454.N177_1834"/>
<gene>
    <name evidence="2" type="ORF">N177_1834</name>
</gene>
<proteinExistence type="predicted"/>
<dbReference type="GO" id="GO:0016740">
    <property type="term" value="F:transferase activity"/>
    <property type="evidence" value="ECO:0007669"/>
    <property type="project" value="UniProtKB-KW"/>
</dbReference>
<evidence type="ECO:0000313" key="3">
    <source>
        <dbReference type="Proteomes" id="UP000017819"/>
    </source>
</evidence>
<sequence>MISLDYILEALETGETTSEALTLEALDRARDPAGEGGRAFLSLYEEAAPVVARASDMVREAGVPQGPLAGLPISIKDLFDVRGEVTKAGSRVLEDAEPAADDAPVVKRLRAAGAVLVGRTNMTEFAFSGLGLNPHYGTPLNPYDRETGRIPGGSSSGAAVSVTDGMAVAAIGSDTGGSVRIPAAMCGLTGFKPTARRVPTTGAAPLSWSLDSVGALAPTVACCTLLDSVLAGEEPSPLPRVSIEGLRLAVSQTLLLDGLDETVARSFGRAARLIADAGARLFETPLEPFGEIASANSLGGFPGAESYAWHRPLIVGRSDEYDPRVAARITRGAEQSAADFLDLQAFRKDLVGRVERELSAFDAVICPTVPVVPPELAPLEEDDELFAKTNLLVLRNPTAVNMMDGCAISIPCHRLGDPPVGLMLFAPAMHDRRLLAVARAVERVLAPLREE</sequence>
<dbReference type="PANTHER" id="PTHR11895">
    <property type="entry name" value="TRANSAMIDASE"/>
    <property type="match status" value="1"/>
</dbReference>
<keyword evidence="2" id="KW-0808">Transferase</keyword>
<dbReference type="EMBL" id="AWXZ01000023">
    <property type="protein sequence ID" value="ESR25317.1"/>
    <property type="molecule type" value="Genomic_DNA"/>
</dbReference>
<dbReference type="SUPFAM" id="SSF75304">
    <property type="entry name" value="Amidase signature (AS) enzymes"/>
    <property type="match status" value="1"/>
</dbReference>
<evidence type="ECO:0000259" key="1">
    <source>
        <dbReference type="Pfam" id="PF01425"/>
    </source>
</evidence>
<dbReference type="AlphaFoldDB" id="V4QZX9"/>
<dbReference type="Gene3D" id="3.90.1300.10">
    <property type="entry name" value="Amidase signature (AS) domain"/>
    <property type="match status" value="1"/>
</dbReference>
<keyword evidence="3" id="KW-1185">Reference proteome</keyword>
<dbReference type="OrthoDB" id="9811471at2"/>
<dbReference type="RefSeq" id="WP_023431975.1">
    <property type="nucleotide sequence ID" value="NZ_AWXZ01000023.1"/>
</dbReference>
<feature type="domain" description="Amidase" evidence="1">
    <location>
        <begin position="37"/>
        <end position="435"/>
    </location>
</feature>
<name>V4QZX9_9HYPH</name>
<dbReference type="PATRIC" id="fig|631454.5.peg.1813"/>
<comment type="caution">
    <text evidence="2">The sequence shown here is derived from an EMBL/GenBank/DDBJ whole genome shotgun (WGS) entry which is preliminary data.</text>
</comment>
<reference evidence="2 3" key="1">
    <citation type="journal article" date="2014" name="Genome Announc.">
        <title>Draft Genome Sequence of Lutibaculum baratangense Strain AMV1T, Isolated from a Mud Volcano in Andamans, India.</title>
        <authorList>
            <person name="Singh A."/>
            <person name="Sreenivas A."/>
            <person name="Sathyanarayana Reddy G."/>
            <person name="Pinnaka A.K."/>
            <person name="Shivaji S."/>
        </authorList>
    </citation>
    <scope>NUCLEOTIDE SEQUENCE [LARGE SCALE GENOMIC DNA]</scope>
    <source>
        <strain evidence="2 3">AMV1</strain>
    </source>
</reference>
<organism evidence="2 3">
    <name type="scientific">Lutibaculum baratangense AMV1</name>
    <dbReference type="NCBI Taxonomy" id="631454"/>
    <lineage>
        <taxon>Bacteria</taxon>
        <taxon>Pseudomonadati</taxon>
        <taxon>Pseudomonadota</taxon>
        <taxon>Alphaproteobacteria</taxon>
        <taxon>Hyphomicrobiales</taxon>
        <taxon>Tepidamorphaceae</taxon>
        <taxon>Lutibaculum</taxon>
    </lineage>
</organism>
<dbReference type="InterPro" id="IPR000120">
    <property type="entry name" value="Amidase"/>
</dbReference>
<dbReference type="InterPro" id="IPR036928">
    <property type="entry name" value="AS_sf"/>
</dbReference>
<dbReference type="NCBIfam" id="NF005460">
    <property type="entry name" value="PRK07056.1"/>
    <property type="match status" value="1"/>
</dbReference>
<evidence type="ECO:0000313" key="2">
    <source>
        <dbReference type="EMBL" id="ESR25317.1"/>
    </source>
</evidence>
<accession>V4QZX9</accession>
<dbReference type="InterPro" id="IPR023631">
    <property type="entry name" value="Amidase_dom"/>
</dbReference>
<protein>
    <submittedName>
        <fullName evidence="2">Asp-tRNAAsn/Glu-tRNAGln amidotransferase A</fullName>
    </submittedName>
</protein>
<dbReference type="Proteomes" id="UP000017819">
    <property type="component" value="Unassembled WGS sequence"/>
</dbReference>
<dbReference type="PANTHER" id="PTHR11895:SF176">
    <property type="entry name" value="AMIDASE AMID-RELATED"/>
    <property type="match status" value="1"/>
</dbReference>
<dbReference type="eggNOG" id="COG0154">
    <property type="taxonomic scope" value="Bacteria"/>
</dbReference>
<dbReference type="Pfam" id="PF01425">
    <property type="entry name" value="Amidase"/>
    <property type="match status" value="1"/>
</dbReference>